<keyword evidence="15" id="KW-1185">Reference proteome</keyword>
<dbReference type="InterPro" id="IPR050219">
    <property type="entry name" value="DnaG_primase"/>
</dbReference>
<evidence type="ECO:0000256" key="9">
    <source>
        <dbReference type="ARBA" id="ARBA00022842"/>
    </source>
</evidence>
<dbReference type="GO" id="GO:1990077">
    <property type="term" value="C:primosome complex"/>
    <property type="evidence" value="ECO:0007669"/>
    <property type="project" value="UniProtKB-KW"/>
</dbReference>
<dbReference type="InterPro" id="IPR036977">
    <property type="entry name" value="DNA_primase_Znf_CHC2"/>
</dbReference>
<evidence type="ECO:0000313" key="15">
    <source>
        <dbReference type="Proteomes" id="UP000010793"/>
    </source>
</evidence>
<protein>
    <recommendedName>
        <fullName evidence="12">DNA primase</fullName>
        <ecNumber evidence="12">2.7.7.101</ecNumber>
    </recommendedName>
</protein>
<dbReference type="InterPro" id="IPR034151">
    <property type="entry name" value="TOPRIM_DnaG_bac"/>
</dbReference>
<dbReference type="Gene3D" id="3.90.580.10">
    <property type="entry name" value="Zinc finger, CHC2-type domain"/>
    <property type="match status" value="1"/>
</dbReference>
<dbReference type="EC" id="2.7.7.101" evidence="12"/>
<dbReference type="SMART" id="SM00493">
    <property type="entry name" value="TOPRIM"/>
    <property type="match status" value="1"/>
</dbReference>
<dbReference type="CDD" id="cd03364">
    <property type="entry name" value="TOPRIM_DnaG_primases"/>
    <property type="match status" value="1"/>
</dbReference>
<dbReference type="GO" id="GO:0000428">
    <property type="term" value="C:DNA-directed RNA polymerase complex"/>
    <property type="evidence" value="ECO:0007669"/>
    <property type="project" value="UniProtKB-KW"/>
</dbReference>
<dbReference type="SUPFAM" id="SSF56731">
    <property type="entry name" value="DNA primase core"/>
    <property type="match status" value="1"/>
</dbReference>
<dbReference type="EMBL" id="CP002873">
    <property type="protein sequence ID" value="AGA66247.1"/>
    <property type="molecule type" value="Genomic_DNA"/>
</dbReference>
<keyword evidence="3 12" id="KW-0808">Transferase</keyword>
<dbReference type="AlphaFoldDB" id="A0A3B6VYT0"/>
<sequence length="604" mass="69492">MDTLFTEKLNQLLSNVSLIDILRDRYKVISRGGSQYTVQCPFHKDGQEANPSMSVDDSKGIYKCFTCGAKGNVFTYLKEKEAMDFKEAVKYLGNRFSIDTSNFFSQKNKHKDQVFVESKRINKIACNFFGKNLLLKNNNGEYFYKEAIDYLKKRKIPFSIIKEFKIGYAPPSWNALIKALNENNISTNNINALGLASISKNNPNHFYDTFINRIMFPIINEKEEIIGFGGRSIDGKEPKYLNSKESLIFKKKSALYGINIAKTHIMKKDEVILVEGYMDTIACHKMNIKNVVGSLGTAITEEHAKEIKKYTNNVVLALDNDEAGQKATKMAILTLLKFDLKLTILLIETTKDLDEFFTINNANGFDILYNKKLAWYDFLLKTSTNKDIALLTIEEKLYIVKLFYNYLDVLKSETEKQMIISHISSELSIDRDAFNRDYLRTLTNKVQNTKVVSALQKPIKDNKFYYENSLIYLLALNPSLIKEAEKEIGVDLIKKDITREFYIRLLTLNKDATAEDALNVLGNEHIANQIRSKKKLYTDNIQEKLEELIVKIKSGDIDYRREEVLKTTTLQSNEGFEAICNKAREIHLLNKQKEKLYQGSDYDD</sequence>
<dbReference type="InterPro" id="IPR037068">
    <property type="entry name" value="DNA_primase_core_N_sf"/>
</dbReference>
<keyword evidence="5 12" id="KW-0235">DNA replication</keyword>
<proteinExistence type="inferred from homology"/>
<dbReference type="SMART" id="SM00400">
    <property type="entry name" value="ZnF_CHCC"/>
    <property type="match status" value="1"/>
</dbReference>
<evidence type="ECO:0000256" key="10">
    <source>
        <dbReference type="ARBA" id="ARBA00023125"/>
    </source>
</evidence>
<comment type="catalytic activity">
    <reaction evidence="12">
        <text>ssDNA + n NTP = ssDNA/pppN(pN)n-1 hybrid + (n-1) diphosphate.</text>
        <dbReference type="EC" id="2.7.7.101"/>
    </reaction>
</comment>
<dbReference type="NCBIfam" id="TIGR01391">
    <property type="entry name" value="dnaG"/>
    <property type="match status" value="1"/>
</dbReference>
<dbReference type="RefSeq" id="WP_015274309.1">
    <property type="nucleotide sequence ID" value="NC_019908.1"/>
</dbReference>
<dbReference type="GO" id="GO:0006269">
    <property type="term" value="P:DNA replication, synthesis of primer"/>
    <property type="evidence" value="ECO:0007669"/>
    <property type="project" value="UniProtKB-UniRule"/>
</dbReference>
<comment type="function">
    <text evidence="12">RNA polymerase that catalyzes the synthesis of short RNA molecules used as primers for DNA polymerase during DNA replication.</text>
</comment>
<dbReference type="GO" id="GO:0008270">
    <property type="term" value="F:zinc ion binding"/>
    <property type="evidence" value="ECO:0007669"/>
    <property type="project" value="UniProtKB-KW"/>
</dbReference>
<keyword evidence="8" id="KW-0862">Zinc</keyword>
<dbReference type="Gene3D" id="3.90.980.10">
    <property type="entry name" value="DNA primase, catalytic core, N-terminal domain"/>
    <property type="match status" value="1"/>
</dbReference>
<dbReference type="PANTHER" id="PTHR30313">
    <property type="entry name" value="DNA PRIMASE"/>
    <property type="match status" value="1"/>
</dbReference>
<evidence type="ECO:0000256" key="1">
    <source>
        <dbReference type="ARBA" id="ARBA00022478"/>
    </source>
</evidence>
<evidence type="ECO:0000256" key="3">
    <source>
        <dbReference type="ARBA" id="ARBA00022679"/>
    </source>
</evidence>
<comment type="subunit">
    <text evidence="12">Monomer. Interacts with DnaB.</text>
</comment>
<dbReference type="SUPFAM" id="SSF57783">
    <property type="entry name" value="Zinc beta-ribbon"/>
    <property type="match status" value="1"/>
</dbReference>
<dbReference type="GO" id="GO:0003677">
    <property type="term" value="F:DNA binding"/>
    <property type="evidence" value="ECO:0007669"/>
    <property type="project" value="UniProtKB-KW"/>
</dbReference>
<keyword evidence="11 12" id="KW-0804">Transcription</keyword>
<feature type="domain" description="Toprim" evidence="13">
    <location>
        <begin position="269"/>
        <end position="350"/>
    </location>
</feature>
<dbReference type="PROSITE" id="PS50880">
    <property type="entry name" value="TOPRIM"/>
    <property type="match status" value="1"/>
</dbReference>
<dbReference type="Pfam" id="PF01807">
    <property type="entry name" value="Zn_ribbon_DnaG"/>
    <property type="match status" value="1"/>
</dbReference>
<keyword evidence="2 12" id="KW-0639">Primosome</keyword>
<evidence type="ECO:0000256" key="2">
    <source>
        <dbReference type="ARBA" id="ARBA00022515"/>
    </source>
</evidence>
<dbReference type="GO" id="GO:0005737">
    <property type="term" value="C:cytoplasm"/>
    <property type="evidence" value="ECO:0007669"/>
    <property type="project" value="TreeGrafter"/>
</dbReference>
<dbReference type="InterPro" id="IPR006171">
    <property type="entry name" value="TOPRIM_dom"/>
</dbReference>
<comment type="caution">
    <text evidence="12">Lacks conserved residue(s) required for the propagation of feature annotation.</text>
</comment>
<keyword evidence="9" id="KW-0460">Magnesium</keyword>
<dbReference type="KEGG" id="bpip:BPP43_04895"/>
<dbReference type="InterPro" id="IPR030846">
    <property type="entry name" value="DnaG_bac"/>
</dbReference>
<dbReference type="Pfam" id="PF13155">
    <property type="entry name" value="Toprim_2"/>
    <property type="match status" value="1"/>
</dbReference>
<keyword evidence="6" id="KW-0479">Metal-binding</keyword>
<evidence type="ECO:0000256" key="11">
    <source>
        <dbReference type="ARBA" id="ARBA00023163"/>
    </source>
</evidence>
<dbReference type="GO" id="GO:0003899">
    <property type="term" value="F:DNA-directed RNA polymerase activity"/>
    <property type="evidence" value="ECO:0007669"/>
    <property type="project" value="UniProtKB-UniRule"/>
</dbReference>
<dbReference type="HAMAP" id="MF_00974">
    <property type="entry name" value="DNA_primase_DnaG"/>
    <property type="match status" value="1"/>
</dbReference>
<evidence type="ECO:0000256" key="7">
    <source>
        <dbReference type="ARBA" id="ARBA00022771"/>
    </source>
</evidence>
<dbReference type="InterPro" id="IPR006295">
    <property type="entry name" value="DNA_primase_DnaG"/>
</dbReference>
<comment type="similarity">
    <text evidence="12">Belongs to the DnaG primase family.</text>
</comment>
<evidence type="ECO:0000256" key="5">
    <source>
        <dbReference type="ARBA" id="ARBA00022705"/>
    </source>
</evidence>
<evidence type="ECO:0000256" key="4">
    <source>
        <dbReference type="ARBA" id="ARBA00022695"/>
    </source>
</evidence>
<evidence type="ECO:0000259" key="13">
    <source>
        <dbReference type="PROSITE" id="PS50880"/>
    </source>
</evidence>
<evidence type="ECO:0000256" key="12">
    <source>
        <dbReference type="HAMAP-Rule" id="MF_00974"/>
    </source>
</evidence>
<keyword evidence="10 12" id="KW-0238">DNA-binding</keyword>
<dbReference type="Proteomes" id="UP000010793">
    <property type="component" value="Chromosome"/>
</dbReference>
<dbReference type="Gene3D" id="3.40.1360.10">
    <property type="match status" value="1"/>
</dbReference>
<gene>
    <name evidence="12" type="primary">dnaG</name>
    <name evidence="14" type="ORF">BPP43_04895</name>
</gene>
<dbReference type="PANTHER" id="PTHR30313:SF2">
    <property type="entry name" value="DNA PRIMASE"/>
    <property type="match status" value="1"/>
</dbReference>
<evidence type="ECO:0000256" key="6">
    <source>
        <dbReference type="ARBA" id="ARBA00022723"/>
    </source>
</evidence>
<name>A0A3B6VYT0_BRAPL</name>
<keyword evidence="4 12" id="KW-0548">Nucleotidyltransferase</keyword>
<dbReference type="Pfam" id="PF08275">
    <property type="entry name" value="DNAG_N"/>
    <property type="match status" value="1"/>
</dbReference>
<reference evidence="14 15" key="1">
    <citation type="journal article" date="2013" name="Genome Announc.">
        <title>Complete Genome Sequence of the Porcine Strain Brachyspira pilosicoli P43/6/78(T.).</title>
        <authorList>
            <person name="Lin C."/>
            <person name="den Bakker H.C."/>
            <person name="Suzuki H."/>
            <person name="Lefebure T."/>
            <person name="Ponnala L."/>
            <person name="Sun Q."/>
            <person name="Stanhope M.J."/>
            <person name="Wiedmann M."/>
            <person name="Duhamel G.E."/>
        </authorList>
    </citation>
    <scope>NUCLEOTIDE SEQUENCE [LARGE SCALE GENOMIC DNA]</scope>
    <source>
        <strain evidence="14 15">P43/6/78</strain>
    </source>
</reference>
<evidence type="ECO:0000313" key="14">
    <source>
        <dbReference type="EMBL" id="AGA66247.1"/>
    </source>
</evidence>
<evidence type="ECO:0000256" key="8">
    <source>
        <dbReference type="ARBA" id="ARBA00022833"/>
    </source>
</evidence>
<keyword evidence="7" id="KW-0863">Zinc-finger</keyword>
<dbReference type="InterPro" id="IPR002694">
    <property type="entry name" value="Znf_CHC2"/>
</dbReference>
<organism evidence="14 15">
    <name type="scientific">Brachyspira pilosicoli P43/6/78</name>
    <dbReference type="NCBI Taxonomy" id="1042417"/>
    <lineage>
        <taxon>Bacteria</taxon>
        <taxon>Pseudomonadati</taxon>
        <taxon>Spirochaetota</taxon>
        <taxon>Spirochaetia</taxon>
        <taxon>Brachyspirales</taxon>
        <taxon>Brachyspiraceae</taxon>
        <taxon>Brachyspira</taxon>
    </lineage>
</organism>
<accession>A0A3B6VYT0</accession>
<dbReference type="InterPro" id="IPR013264">
    <property type="entry name" value="DNAG_N"/>
</dbReference>
<keyword evidence="1 12" id="KW-0240">DNA-directed RNA polymerase</keyword>